<dbReference type="InterPro" id="IPR000086">
    <property type="entry name" value="NUDIX_hydrolase_dom"/>
</dbReference>
<dbReference type="Pfam" id="PF00293">
    <property type="entry name" value="NUDIX"/>
    <property type="match status" value="1"/>
</dbReference>
<protein>
    <submittedName>
        <fullName evidence="4">NUDIX hydrolase YfcD</fullName>
    </submittedName>
</protein>
<evidence type="ECO:0000256" key="1">
    <source>
        <dbReference type="ARBA" id="ARBA00001946"/>
    </source>
</evidence>
<proteinExistence type="predicted"/>
<dbReference type="RefSeq" id="WP_385877314.1">
    <property type="nucleotide sequence ID" value="NZ_JBHLXE010000095.1"/>
</dbReference>
<organism evidence="4 5">
    <name type="scientific">Thorsellia kenyensis</name>
    <dbReference type="NCBI Taxonomy" id="1549888"/>
    <lineage>
        <taxon>Bacteria</taxon>
        <taxon>Pseudomonadati</taxon>
        <taxon>Pseudomonadota</taxon>
        <taxon>Gammaproteobacteria</taxon>
        <taxon>Enterobacterales</taxon>
        <taxon>Thorselliaceae</taxon>
        <taxon>Thorsellia</taxon>
    </lineage>
</organism>
<keyword evidence="4" id="KW-0378">Hydrolase</keyword>
<accession>A0ABV6CB35</accession>
<dbReference type="PANTHER" id="PTHR10885">
    <property type="entry name" value="ISOPENTENYL-DIPHOSPHATE DELTA-ISOMERASE"/>
    <property type="match status" value="1"/>
</dbReference>
<dbReference type="InterPro" id="IPR015797">
    <property type="entry name" value="NUDIX_hydrolase-like_dom_sf"/>
</dbReference>
<feature type="domain" description="Nudix hydrolase" evidence="3">
    <location>
        <begin position="76"/>
        <end position="208"/>
    </location>
</feature>
<dbReference type="SUPFAM" id="SSF55811">
    <property type="entry name" value="Nudix"/>
    <property type="match status" value="1"/>
</dbReference>
<name>A0ABV6CB35_9GAMM</name>
<dbReference type="PANTHER" id="PTHR10885:SF0">
    <property type="entry name" value="ISOPENTENYL-DIPHOSPHATE DELTA-ISOMERASE"/>
    <property type="match status" value="1"/>
</dbReference>
<comment type="cofactor">
    <cofactor evidence="1">
        <name>Mg(2+)</name>
        <dbReference type="ChEBI" id="CHEBI:18420"/>
    </cofactor>
</comment>
<reference evidence="4 5" key="1">
    <citation type="submission" date="2024-09" db="EMBL/GenBank/DDBJ databases">
        <authorList>
            <person name="Sun Q."/>
            <person name="Mori K."/>
        </authorList>
    </citation>
    <scope>NUCLEOTIDE SEQUENCE [LARGE SCALE GENOMIC DNA]</scope>
    <source>
        <strain evidence="4 5">CCM 8545</strain>
    </source>
</reference>
<evidence type="ECO:0000313" key="4">
    <source>
        <dbReference type="EMBL" id="MFC0180202.1"/>
    </source>
</evidence>
<sequence length="209" mass="24137">MIKSPDEEVIEYDGSPDNHNSGQRELPCELDVNFQMNEEVLTIQAVIDREEWIDLLNPNGVPIGEMTRKVMRENGMLHKATYLIVHNTQNQVLVQKRTLNKDFYPGYWDAAAGGVVQKEEDILLSMKREAEEELGIVDIPFVFHGQFQFSTERQNIIGYLYSCISTGPFALQATEIDEVKWMNIDDIFDNQQQFTTDSIFALTKWINRD</sequence>
<feature type="region of interest" description="Disordered" evidence="2">
    <location>
        <begin position="1"/>
        <end position="23"/>
    </location>
</feature>
<evidence type="ECO:0000313" key="5">
    <source>
        <dbReference type="Proteomes" id="UP001589758"/>
    </source>
</evidence>
<evidence type="ECO:0000256" key="2">
    <source>
        <dbReference type="SAM" id="MobiDB-lite"/>
    </source>
</evidence>
<dbReference type="Proteomes" id="UP001589758">
    <property type="component" value="Unassembled WGS sequence"/>
</dbReference>
<comment type="caution">
    <text evidence="4">The sequence shown here is derived from an EMBL/GenBank/DDBJ whole genome shotgun (WGS) entry which is preliminary data.</text>
</comment>
<dbReference type="PROSITE" id="PS51462">
    <property type="entry name" value="NUDIX"/>
    <property type="match status" value="1"/>
</dbReference>
<dbReference type="CDD" id="cd04697">
    <property type="entry name" value="NUDIX_Hydrolase"/>
    <property type="match status" value="1"/>
</dbReference>
<dbReference type="GO" id="GO:0016787">
    <property type="term" value="F:hydrolase activity"/>
    <property type="evidence" value="ECO:0007669"/>
    <property type="project" value="UniProtKB-KW"/>
</dbReference>
<evidence type="ECO:0000259" key="3">
    <source>
        <dbReference type="PROSITE" id="PS51462"/>
    </source>
</evidence>
<gene>
    <name evidence="4" type="primary">yfcD</name>
    <name evidence="4" type="ORF">ACFFIT_08955</name>
</gene>
<dbReference type="Gene3D" id="3.90.79.10">
    <property type="entry name" value="Nucleoside Triphosphate Pyrophosphohydrolase"/>
    <property type="match status" value="1"/>
</dbReference>
<keyword evidence="5" id="KW-1185">Reference proteome</keyword>
<dbReference type="EMBL" id="JBHLXE010000095">
    <property type="protein sequence ID" value="MFC0180202.1"/>
    <property type="molecule type" value="Genomic_DNA"/>
</dbReference>
<dbReference type="NCBIfam" id="NF011922">
    <property type="entry name" value="PRK15393.1"/>
    <property type="match status" value="1"/>
</dbReference>